<dbReference type="PANTHER" id="PTHR11040">
    <property type="entry name" value="ZINC/IRON TRANSPORTER"/>
    <property type="match status" value="1"/>
</dbReference>
<protein>
    <recommendedName>
        <fullName evidence="8">Zinc transporter ZIP1</fullName>
    </recommendedName>
</protein>
<keyword evidence="4 5" id="KW-0472">Membrane</keyword>
<reference evidence="6 7" key="1">
    <citation type="submission" date="2024-04" db="EMBL/GenBank/DDBJ databases">
        <authorList>
            <person name="Rising A."/>
            <person name="Reimegard J."/>
            <person name="Sonavane S."/>
            <person name="Akerstrom W."/>
            <person name="Nylinder S."/>
            <person name="Hedman E."/>
            <person name="Kallberg Y."/>
        </authorList>
    </citation>
    <scope>NUCLEOTIDE SEQUENCE [LARGE SCALE GENOMIC DNA]</scope>
</reference>
<dbReference type="AlphaFoldDB" id="A0AAV2AFE9"/>
<feature type="transmembrane region" description="Helical" evidence="5">
    <location>
        <begin position="381"/>
        <end position="402"/>
    </location>
</feature>
<comment type="caution">
    <text evidence="6">The sequence shown here is derived from an EMBL/GenBank/DDBJ whole genome shotgun (WGS) entry which is preliminary data.</text>
</comment>
<dbReference type="InterPro" id="IPR003689">
    <property type="entry name" value="ZIP"/>
</dbReference>
<evidence type="ECO:0000256" key="4">
    <source>
        <dbReference type="ARBA" id="ARBA00023136"/>
    </source>
</evidence>
<feature type="transmembrane region" description="Helical" evidence="5">
    <location>
        <begin position="7"/>
        <end position="27"/>
    </location>
</feature>
<accession>A0AAV2AFE9</accession>
<feature type="transmembrane region" description="Helical" evidence="5">
    <location>
        <begin position="110"/>
        <end position="131"/>
    </location>
</feature>
<feature type="transmembrane region" description="Helical" evidence="5">
    <location>
        <begin position="324"/>
        <end position="344"/>
    </location>
</feature>
<keyword evidence="3 5" id="KW-1133">Transmembrane helix</keyword>
<feature type="transmembrane region" description="Helical" evidence="5">
    <location>
        <begin position="172"/>
        <end position="193"/>
    </location>
</feature>
<comment type="subcellular location">
    <subcellularLocation>
        <location evidence="1">Membrane</location>
        <topology evidence="1">Multi-pass membrane protein</topology>
    </subcellularLocation>
</comment>
<feature type="transmembrane region" description="Helical" evidence="5">
    <location>
        <begin position="350"/>
        <end position="372"/>
    </location>
</feature>
<dbReference type="Proteomes" id="UP001497382">
    <property type="component" value="Unassembled WGS sequence"/>
</dbReference>
<sequence>DSTCPQILKFSIILLLCYINVQILNAIELFEEQQKCTLLTIARLAWSRFDNIKDFFKFEDSNMKNFYVQLVILLILLLCNFVVGLLPLIVLRIIGRLTGSSHFTSQRNRVLSFFLHMGGGVFMSVCLLILLPESRQQFEEYDKDHHMEPIDNTTFGTSGEEHHHEEFPIPEFVVLCGFFATFAVEEALHYILYHCKRRQSEGGTDRKVRFCSCAKRHTECSRTFKAENPEQTMFGREKKRQSQNNLDLSGISEQNTSTVNLLQSSILSQPVPNYGSVTNIVDPIPNETVPVLTAPVVIANNGKVTFVRRLQDLSSPVTTSTSNVLIVIALSLYALFQGATIGLQTQSSPWTTLLVTCFQQSILVFIIGWVGVAQKEHHMPVMLYVTVLSIMSPFGISLSMFIEQKINDIPSIVSGVSKAVVCGSLLYLTFCDLLRRRSLKESPHIERFAGFTLGAAVMAALEYISIIL</sequence>
<evidence type="ECO:0000256" key="5">
    <source>
        <dbReference type="SAM" id="Phobius"/>
    </source>
</evidence>
<organism evidence="6 7">
    <name type="scientific">Larinioides sclopetarius</name>
    <dbReference type="NCBI Taxonomy" id="280406"/>
    <lineage>
        <taxon>Eukaryota</taxon>
        <taxon>Metazoa</taxon>
        <taxon>Ecdysozoa</taxon>
        <taxon>Arthropoda</taxon>
        <taxon>Chelicerata</taxon>
        <taxon>Arachnida</taxon>
        <taxon>Araneae</taxon>
        <taxon>Araneomorphae</taxon>
        <taxon>Entelegynae</taxon>
        <taxon>Araneoidea</taxon>
        <taxon>Araneidae</taxon>
        <taxon>Larinioides</taxon>
    </lineage>
</organism>
<feature type="transmembrane region" description="Helical" evidence="5">
    <location>
        <begin position="448"/>
        <end position="467"/>
    </location>
</feature>
<name>A0AAV2AFE9_9ARAC</name>
<evidence type="ECO:0008006" key="8">
    <source>
        <dbReference type="Google" id="ProtNLM"/>
    </source>
</evidence>
<evidence type="ECO:0000256" key="1">
    <source>
        <dbReference type="ARBA" id="ARBA00004141"/>
    </source>
</evidence>
<dbReference type="Pfam" id="PF02535">
    <property type="entry name" value="Zip"/>
    <property type="match status" value="1"/>
</dbReference>
<feature type="transmembrane region" description="Helical" evidence="5">
    <location>
        <begin position="408"/>
        <end position="428"/>
    </location>
</feature>
<dbReference type="GO" id="GO:0005385">
    <property type="term" value="F:zinc ion transmembrane transporter activity"/>
    <property type="evidence" value="ECO:0007669"/>
    <property type="project" value="TreeGrafter"/>
</dbReference>
<evidence type="ECO:0000313" key="6">
    <source>
        <dbReference type="EMBL" id="CAL1282688.1"/>
    </source>
</evidence>
<proteinExistence type="predicted"/>
<dbReference type="EMBL" id="CAXIEN010000159">
    <property type="protein sequence ID" value="CAL1282688.1"/>
    <property type="molecule type" value="Genomic_DNA"/>
</dbReference>
<keyword evidence="2 5" id="KW-0812">Transmembrane</keyword>
<evidence type="ECO:0000256" key="2">
    <source>
        <dbReference type="ARBA" id="ARBA00022692"/>
    </source>
</evidence>
<gene>
    <name evidence="6" type="ORF">LARSCL_LOCUS12202</name>
</gene>
<dbReference type="PANTHER" id="PTHR11040:SF203">
    <property type="entry name" value="FI18611P1-RELATED"/>
    <property type="match status" value="1"/>
</dbReference>
<keyword evidence="7" id="KW-1185">Reference proteome</keyword>
<dbReference type="GO" id="GO:0005886">
    <property type="term" value="C:plasma membrane"/>
    <property type="evidence" value="ECO:0007669"/>
    <property type="project" value="TreeGrafter"/>
</dbReference>
<evidence type="ECO:0000313" key="7">
    <source>
        <dbReference type="Proteomes" id="UP001497382"/>
    </source>
</evidence>
<feature type="transmembrane region" description="Helical" evidence="5">
    <location>
        <begin position="66"/>
        <end position="90"/>
    </location>
</feature>
<evidence type="ECO:0000256" key="3">
    <source>
        <dbReference type="ARBA" id="ARBA00022989"/>
    </source>
</evidence>
<feature type="non-terminal residue" evidence="6">
    <location>
        <position position="1"/>
    </location>
</feature>